<keyword evidence="4" id="KW-1185">Reference proteome</keyword>
<evidence type="ECO:0000259" key="2">
    <source>
        <dbReference type="SMART" id="SM00233"/>
    </source>
</evidence>
<dbReference type="InterPro" id="IPR001849">
    <property type="entry name" value="PH_domain"/>
</dbReference>
<feature type="compositionally biased region" description="Polar residues" evidence="1">
    <location>
        <begin position="431"/>
        <end position="451"/>
    </location>
</feature>
<evidence type="ECO:0000256" key="1">
    <source>
        <dbReference type="SAM" id="MobiDB-lite"/>
    </source>
</evidence>
<feature type="region of interest" description="Disordered" evidence="1">
    <location>
        <begin position="959"/>
        <end position="984"/>
    </location>
</feature>
<evidence type="ECO:0000313" key="4">
    <source>
        <dbReference type="Proteomes" id="UP001151516"/>
    </source>
</evidence>
<feature type="region of interest" description="Disordered" evidence="1">
    <location>
        <begin position="153"/>
        <end position="210"/>
    </location>
</feature>
<feature type="compositionally biased region" description="Basic and acidic residues" evidence="1">
    <location>
        <begin position="167"/>
        <end position="178"/>
    </location>
</feature>
<dbReference type="EMBL" id="JANBTX010000328">
    <property type="protein sequence ID" value="KAJ2683055.1"/>
    <property type="molecule type" value="Genomic_DNA"/>
</dbReference>
<feature type="domain" description="PH" evidence="2">
    <location>
        <begin position="266"/>
        <end position="416"/>
    </location>
</feature>
<feature type="compositionally biased region" description="Polar residues" evidence="1">
    <location>
        <begin position="179"/>
        <end position="190"/>
    </location>
</feature>
<sequence length="1080" mass="116164">MVEPVNIGLFTVPENLSHIVGGFRKGAVKLHSHQKDTGSGTMPTIGGHKTLASLLHLSSSSTKSESRAAYNLYSGSLSATARDHSRPSYNDSDGPSAIGAGISMGTCITINVRYVAKDMWRKVTFPPGITVTQARDICMLRFSIWQQTMYQEGGAEGADGSTGHQRPSIDMRSDEFTKSPHTQPHGSKSGATAGLDGIAGGSSSGGGGQNAATQFRDQYGLFWTSSGHWLEADEMLSSYPLRKSDVLELQHVVDFVPLQPEEFKYSYAEGHIFCLHADSATSSSWRLRWAVLRCLVLRLYRQKGQSEADVVIDLSQPFNLTDQGSRSWPRNSSKMNDVVSVLSTLEMPPISLHPEALPGRHVTGDGGILVLQAMTSNSRASSQAHKSSRSAFVFCTSSASEYEVWQHTLRQTQALGASASAASGAGNSSSHNLQSPNTISSSATLRGGNSHSGRDSSDPHGPGKHAGTSHGHAADASGSRPYVVGQTMSSALSPKINQRPRAPSSSTRHEGYVNRKASDGYGFRRRYCVLTPSTLFGFMTANNCKDCTDDSQLMANCEFAVSLDPSSVTIEAIAWNGRYLLRVFGPDSHCLRDKPRTTSLQPDENARIHCTDILATAAQAAIEQYGSTFGMLPDSRELVRLMVEDHDDGQLWAVGFNSIAGLQITSQAKVIISARRATLPAEPRIHADSKESGSLAESSHGSAEGLQHGLAQLDEGDASTGTTASSSPGVGKQQSLSEFIVSHMDPITGKAVKRPPPLSAPPRRPETLLRQPLASPTSVHGHEGGFTGGSMDGHHDGSVGPKWIPLSIDKYIKEEEERKRSNGSSAHASMAGLPLTASSDGSSSNRVLSSKASNISDNDHHLHHGQSGYGSARPPARFNWFKRRGSTPENASTTSQASVSPEAEESADADQSMDHILSTLVQHAFGPQHEDHAEAYYRTRFFTARLTARMQYIVAQQDQSPHNAAATPSSSASATSTSGDDSSLGLAQEEVDELNSIRKELWLASRKLYQSWGCLSYDLTLCNGESGRVGWPKPSKSEKAAMTKWEKRLSTPFVASKRLPRQEAEEIRSLAQGIQNILLA</sequence>
<dbReference type="Gene3D" id="2.30.29.30">
    <property type="entry name" value="Pleckstrin-homology domain (PH domain)/Phosphotyrosine-binding domain (PTB)"/>
    <property type="match status" value="1"/>
</dbReference>
<reference evidence="3" key="1">
    <citation type="submission" date="2022-07" db="EMBL/GenBank/DDBJ databases">
        <title>Phylogenomic reconstructions and comparative analyses of Kickxellomycotina fungi.</title>
        <authorList>
            <person name="Reynolds N.K."/>
            <person name="Stajich J.E."/>
            <person name="Barry K."/>
            <person name="Grigoriev I.V."/>
            <person name="Crous P."/>
            <person name="Smith M.E."/>
        </authorList>
    </citation>
    <scope>NUCLEOTIDE SEQUENCE</scope>
    <source>
        <strain evidence="3">CBS 109367</strain>
    </source>
</reference>
<proteinExistence type="predicted"/>
<feature type="region of interest" description="Disordered" evidence="1">
    <location>
        <begin position="748"/>
        <end position="801"/>
    </location>
</feature>
<feature type="compositionally biased region" description="Polar residues" evidence="1">
    <location>
        <begin position="486"/>
        <end position="496"/>
    </location>
</feature>
<organism evidence="3 4">
    <name type="scientific">Coemansia spiralis</name>
    <dbReference type="NCBI Taxonomy" id="417178"/>
    <lineage>
        <taxon>Eukaryota</taxon>
        <taxon>Fungi</taxon>
        <taxon>Fungi incertae sedis</taxon>
        <taxon>Zoopagomycota</taxon>
        <taxon>Kickxellomycotina</taxon>
        <taxon>Kickxellomycetes</taxon>
        <taxon>Kickxellales</taxon>
        <taxon>Kickxellaceae</taxon>
        <taxon>Coemansia</taxon>
    </lineage>
</organism>
<feature type="compositionally biased region" description="Low complexity" evidence="1">
    <location>
        <begin position="964"/>
        <end position="984"/>
    </location>
</feature>
<dbReference type="InterPro" id="IPR011993">
    <property type="entry name" value="PH-like_dom_sf"/>
</dbReference>
<feature type="region of interest" description="Disordered" evidence="1">
    <location>
        <begin position="682"/>
        <end position="705"/>
    </location>
</feature>
<dbReference type="SMART" id="SM00233">
    <property type="entry name" value="PH"/>
    <property type="match status" value="2"/>
</dbReference>
<evidence type="ECO:0000313" key="3">
    <source>
        <dbReference type="EMBL" id="KAJ2683055.1"/>
    </source>
</evidence>
<gene>
    <name evidence="3" type="ORF">IWW39_005710</name>
</gene>
<feature type="compositionally biased region" description="Polar residues" evidence="1">
    <location>
        <begin position="887"/>
        <end position="899"/>
    </location>
</feature>
<feature type="region of interest" description="Disordered" evidence="1">
    <location>
        <begin position="420"/>
        <end position="513"/>
    </location>
</feature>
<dbReference type="Proteomes" id="UP001151516">
    <property type="component" value="Unassembled WGS sequence"/>
</dbReference>
<name>A0A9W8GH13_9FUNG</name>
<comment type="caution">
    <text evidence="3">The sequence shown here is derived from an EMBL/GenBank/DDBJ whole genome shotgun (WGS) entry which is preliminary data.</text>
</comment>
<protein>
    <recommendedName>
        <fullName evidence="2">PH domain-containing protein</fullName>
    </recommendedName>
</protein>
<accession>A0A9W8GH13</accession>
<feature type="compositionally biased region" description="Polar residues" evidence="1">
    <location>
        <begin position="836"/>
        <end position="856"/>
    </location>
</feature>
<feature type="region of interest" description="Disordered" evidence="1">
    <location>
        <begin position="815"/>
        <end position="910"/>
    </location>
</feature>
<dbReference type="AlphaFoldDB" id="A0A9W8GH13"/>
<feature type="compositionally biased region" description="Gly residues" evidence="1">
    <location>
        <begin position="197"/>
        <end position="209"/>
    </location>
</feature>
<dbReference type="OrthoDB" id="5588474at2759"/>
<feature type="compositionally biased region" description="Low complexity" evidence="1">
    <location>
        <begin position="420"/>
        <end position="430"/>
    </location>
</feature>
<feature type="domain" description="PH" evidence="2">
    <location>
        <begin position="507"/>
        <end position="663"/>
    </location>
</feature>
<dbReference type="SUPFAM" id="SSF50729">
    <property type="entry name" value="PH domain-like"/>
    <property type="match status" value="2"/>
</dbReference>